<reference evidence="1" key="1">
    <citation type="submission" date="2023-07" db="EMBL/GenBank/DDBJ databases">
        <title>Sorghum-associated microbial communities from plants grown in Nebraska, USA.</title>
        <authorList>
            <person name="Schachtman D."/>
        </authorList>
    </citation>
    <scope>NUCLEOTIDE SEQUENCE</scope>
    <source>
        <strain evidence="1">DS1061</strain>
    </source>
</reference>
<dbReference type="Proteomes" id="UP001229486">
    <property type="component" value="Unassembled WGS sequence"/>
</dbReference>
<accession>A0AB73I647</accession>
<organism evidence="1 2">
    <name type="scientific">Paraburkholderia caledonica</name>
    <dbReference type="NCBI Taxonomy" id="134536"/>
    <lineage>
        <taxon>Bacteria</taxon>
        <taxon>Pseudomonadati</taxon>
        <taxon>Pseudomonadota</taxon>
        <taxon>Betaproteobacteria</taxon>
        <taxon>Burkholderiales</taxon>
        <taxon>Burkholderiaceae</taxon>
        <taxon>Paraburkholderia</taxon>
    </lineage>
</organism>
<dbReference type="AlphaFoldDB" id="A0AB73I647"/>
<dbReference type="EMBL" id="JAURTK010000001">
    <property type="protein sequence ID" value="MDP9645483.1"/>
    <property type="molecule type" value="Genomic_DNA"/>
</dbReference>
<name>A0AB73I647_9BURK</name>
<evidence type="ECO:0000313" key="2">
    <source>
        <dbReference type="Proteomes" id="UP001229486"/>
    </source>
</evidence>
<protein>
    <submittedName>
        <fullName evidence="1">Uncharacterized protein</fullName>
    </submittedName>
</protein>
<sequence length="43" mass="4808">MACGKRAYRGIRALIGMSQACIAPACDARRFHNQKPLETYSNH</sequence>
<proteinExistence type="predicted"/>
<gene>
    <name evidence="1" type="ORF">J2793_000905</name>
</gene>
<evidence type="ECO:0000313" key="1">
    <source>
        <dbReference type="EMBL" id="MDP9645483.1"/>
    </source>
</evidence>
<comment type="caution">
    <text evidence="1">The sequence shown here is derived from an EMBL/GenBank/DDBJ whole genome shotgun (WGS) entry which is preliminary data.</text>
</comment>